<reference evidence="2" key="1">
    <citation type="journal article" date="2023" name="Nat. Plants">
        <title>Single-cell RNA sequencing provides a high-resolution roadmap for understanding the multicellular compartmentation of specialized metabolism.</title>
        <authorList>
            <person name="Sun S."/>
            <person name="Shen X."/>
            <person name="Li Y."/>
            <person name="Li Y."/>
            <person name="Wang S."/>
            <person name="Li R."/>
            <person name="Zhang H."/>
            <person name="Shen G."/>
            <person name="Guo B."/>
            <person name="Wei J."/>
            <person name="Xu J."/>
            <person name="St-Pierre B."/>
            <person name="Chen S."/>
            <person name="Sun C."/>
        </authorList>
    </citation>
    <scope>NUCLEOTIDE SEQUENCE [LARGE SCALE GENOMIC DNA]</scope>
</reference>
<dbReference type="EMBL" id="CM044702">
    <property type="protein sequence ID" value="KAI5678366.1"/>
    <property type="molecule type" value="Genomic_DNA"/>
</dbReference>
<comment type="caution">
    <text evidence="1">The sequence shown here is derived from an EMBL/GenBank/DDBJ whole genome shotgun (WGS) entry which is preliminary data.</text>
</comment>
<evidence type="ECO:0000313" key="2">
    <source>
        <dbReference type="Proteomes" id="UP001060085"/>
    </source>
</evidence>
<dbReference type="Proteomes" id="UP001060085">
    <property type="component" value="Linkage Group LG02"/>
</dbReference>
<name>A0ACC0C0E7_CATRO</name>
<sequence length="129" mass="15247">MVNLLATTNALLLCLQQKNENIATFVRMLKIVKDELKKYSDDGWEELLGVVTTFCTERDIFVPNMEDAIPGRTTYHRRVDGQIRTYYHFLHRDIFCVHIEGRLLILHDWLLTIWNHLTGIVLGKWSLYR</sequence>
<proteinExistence type="predicted"/>
<organism evidence="1 2">
    <name type="scientific">Catharanthus roseus</name>
    <name type="common">Madagascar periwinkle</name>
    <name type="synonym">Vinca rosea</name>
    <dbReference type="NCBI Taxonomy" id="4058"/>
    <lineage>
        <taxon>Eukaryota</taxon>
        <taxon>Viridiplantae</taxon>
        <taxon>Streptophyta</taxon>
        <taxon>Embryophyta</taxon>
        <taxon>Tracheophyta</taxon>
        <taxon>Spermatophyta</taxon>
        <taxon>Magnoliopsida</taxon>
        <taxon>eudicotyledons</taxon>
        <taxon>Gunneridae</taxon>
        <taxon>Pentapetalae</taxon>
        <taxon>asterids</taxon>
        <taxon>lamiids</taxon>
        <taxon>Gentianales</taxon>
        <taxon>Apocynaceae</taxon>
        <taxon>Rauvolfioideae</taxon>
        <taxon>Vinceae</taxon>
        <taxon>Catharanthinae</taxon>
        <taxon>Catharanthus</taxon>
    </lineage>
</organism>
<accession>A0ACC0C0E7</accession>
<keyword evidence="2" id="KW-1185">Reference proteome</keyword>
<evidence type="ECO:0000313" key="1">
    <source>
        <dbReference type="EMBL" id="KAI5678366.1"/>
    </source>
</evidence>
<protein>
    <submittedName>
        <fullName evidence="1">Uncharacterized protein</fullName>
    </submittedName>
</protein>
<gene>
    <name evidence="1" type="ORF">M9H77_09316</name>
</gene>